<dbReference type="Pfam" id="PF01652">
    <property type="entry name" value="IF4E"/>
    <property type="match status" value="1"/>
</dbReference>
<dbReference type="GO" id="GO:0000340">
    <property type="term" value="F:RNA 7-methylguanosine cap binding"/>
    <property type="evidence" value="ECO:0007669"/>
    <property type="project" value="TreeGrafter"/>
</dbReference>
<accession>A0A6C0LDX3</accession>
<protein>
    <submittedName>
        <fullName evidence="1">Uncharacterized protein</fullName>
    </submittedName>
</protein>
<dbReference type="GO" id="GO:0016281">
    <property type="term" value="C:eukaryotic translation initiation factor 4F complex"/>
    <property type="evidence" value="ECO:0007669"/>
    <property type="project" value="TreeGrafter"/>
</dbReference>
<dbReference type="EMBL" id="MN740466">
    <property type="protein sequence ID" value="QHU27948.1"/>
    <property type="molecule type" value="Genomic_DNA"/>
</dbReference>
<dbReference type="InterPro" id="IPR023398">
    <property type="entry name" value="TIF_eIF4e-like"/>
</dbReference>
<reference evidence="1" key="1">
    <citation type="journal article" date="2020" name="Nature">
        <title>Giant virus diversity and host interactions through global metagenomics.</title>
        <authorList>
            <person name="Schulz F."/>
            <person name="Roux S."/>
            <person name="Paez-Espino D."/>
            <person name="Jungbluth S."/>
            <person name="Walsh D.A."/>
            <person name="Denef V.J."/>
            <person name="McMahon K.D."/>
            <person name="Konstantinidis K.T."/>
            <person name="Eloe-Fadrosh E.A."/>
            <person name="Kyrpides N.C."/>
            <person name="Woyke T."/>
        </authorList>
    </citation>
    <scope>NUCLEOTIDE SEQUENCE</scope>
    <source>
        <strain evidence="1">GVMAG-M-3300027769-26</strain>
    </source>
</reference>
<dbReference type="InterPro" id="IPR001040">
    <property type="entry name" value="TIF_eIF_4E"/>
</dbReference>
<dbReference type="AlphaFoldDB" id="A0A6C0LDX3"/>
<dbReference type="Gene3D" id="3.30.760.10">
    <property type="entry name" value="RNA Cap, Translation Initiation Factor Eif4e"/>
    <property type="match status" value="1"/>
</dbReference>
<dbReference type="PANTHER" id="PTHR11960">
    <property type="entry name" value="EUKARYOTIC TRANSLATION INITIATION FACTOR 4E RELATED"/>
    <property type="match status" value="1"/>
</dbReference>
<organism evidence="1">
    <name type="scientific">viral metagenome</name>
    <dbReference type="NCBI Taxonomy" id="1070528"/>
    <lineage>
        <taxon>unclassified sequences</taxon>
        <taxon>metagenomes</taxon>
        <taxon>organismal metagenomes</taxon>
    </lineage>
</organism>
<proteinExistence type="predicted"/>
<dbReference type="GO" id="GO:0003743">
    <property type="term" value="F:translation initiation factor activity"/>
    <property type="evidence" value="ECO:0007669"/>
    <property type="project" value="InterPro"/>
</dbReference>
<sequence>MDTNNGNFLNDCWSIYFHDPYDINWDDKSYKIIGQISTVEDYARYFKGYKELFKKGMFFIMRADIIPRYEDELNINGGCLSFKISPEDFEKKFFELCASILGETIGTSDDVMNNINGVSISPKKLYYIARIWIKNNKYANKEYYNIDIPKYTTLMYKNHV</sequence>
<name>A0A6C0LDX3_9ZZZZ</name>
<evidence type="ECO:0000313" key="1">
    <source>
        <dbReference type="EMBL" id="QHU27948.1"/>
    </source>
</evidence>
<dbReference type="SUPFAM" id="SSF55418">
    <property type="entry name" value="eIF4e-like"/>
    <property type="match status" value="1"/>
</dbReference>